<proteinExistence type="predicted"/>
<keyword evidence="2" id="KW-1185">Reference proteome</keyword>
<gene>
    <name evidence="1" type="ORF">LVJ94_17590</name>
</gene>
<accession>A0ABZ2LDL7</accession>
<dbReference type="RefSeq" id="WP_394838706.1">
    <property type="nucleotide sequence ID" value="NZ_CP089929.1"/>
</dbReference>
<organism evidence="1 2">
    <name type="scientific">Pendulispora rubella</name>
    <dbReference type="NCBI Taxonomy" id="2741070"/>
    <lineage>
        <taxon>Bacteria</taxon>
        <taxon>Pseudomonadati</taxon>
        <taxon>Myxococcota</taxon>
        <taxon>Myxococcia</taxon>
        <taxon>Myxococcales</taxon>
        <taxon>Sorangiineae</taxon>
        <taxon>Pendulisporaceae</taxon>
        <taxon>Pendulispora</taxon>
    </lineage>
</organism>
<evidence type="ECO:0000313" key="1">
    <source>
        <dbReference type="EMBL" id="WXB09033.1"/>
    </source>
</evidence>
<evidence type="ECO:0000313" key="2">
    <source>
        <dbReference type="Proteomes" id="UP001374803"/>
    </source>
</evidence>
<protein>
    <submittedName>
        <fullName evidence="1">Uncharacterized protein</fullName>
    </submittedName>
</protein>
<reference evidence="1" key="1">
    <citation type="submission" date="2021-12" db="EMBL/GenBank/DDBJ databases">
        <title>Discovery of the Pendulisporaceae a myxobacterial family with distinct sporulation behavior and unique specialized metabolism.</title>
        <authorList>
            <person name="Garcia R."/>
            <person name="Popoff A."/>
            <person name="Bader C.D."/>
            <person name="Loehr J."/>
            <person name="Walesch S."/>
            <person name="Walt C."/>
            <person name="Boldt J."/>
            <person name="Bunk B."/>
            <person name="Haeckl F.J.F.P.J."/>
            <person name="Gunesch A.P."/>
            <person name="Birkelbach J."/>
            <person name="Nuebel U."/>
            <person name="Pietschmann T."/>
            <person name="Bach T."/>
            <person name="Mueller R."/>
        </authorList>
    </citation>
    <scope>NUCLEOTIDE SEQUENCE</scope>
    <source>
        <strain evidence="1">MSr11367</strain>
    </source>
</reference>
<dbReference type="EMBL" id="CP089983">
    <property type="protein sequence ID" value="WXB09033.1"/>
    <property type="molecule type" value="Genomic_DNA"/>
</dbReference>
<dbReference type="Proteomes" id="UP001374803">
    <property type="component" value="Chromosome"/>
</dbReference>
<name>A0ABZ2LDL7_9BACT</name>
<sequence length="115" mass="12793">MHSACALNIDHVAIPAPTVHQRRVDLSGYKFRSEMFKRQLAEEVEKAVAKARADDVLLILSARNITVNDAVRAKILACTESAHLERWLRHAVTATCAEDIVAEWEPLPPARAVAR</sequence>